<keyword evidence="1" id="KW-1133">Transmembrane helix</keyword>
<protein>
    <submittedName>
        <fullName evidence="2">Uncharacterized protein</fullName>
    </submittedName>
</protein>
<keyword evidence="1" id="KW-0812">Transmembrane</keyword>
<evidence type="ECO:0000313" key="2">
    <source>
        <dbReference type="EMBL" id="SDI34516.1"/>
    </source>
</evidence>
<organism evidence="2 3">
    <name type="scientific">Ferrimonas sediminum</name>
    <dbReference type="NCBI Taxonomy" id="718193"/>
    <lineage>
        <taxon>Bacteria</taxon>
        <taxon>Pseudomonadati</taxon>
        <taxon>Pseudomonadota</taxon>
        <taxon>Gammaproteobacteria</taxon>
        <taxon>Alteromonadales</taxon>
        <taxon>Ferrimonadaceae</taxon>
        <taxon>Ferrimonas</taxon>
    </lineage>
</organism>
<sequence length="36" mass="3968">MRQPCLPHLYILIVGVFLALTPFVINAVLMLSDGLV</sequence>
<gene>
    <name evidence="2" type="ORF">SAMN04488540_101155</name>
</gene>
<reference evidence="3" key="1">
    <citation type="submission" date="2016-10" db="EMBL/GenBank/DDBJ databases">
        <authorList>
            <person name="Varghese N."/>
            <person name="Submissions S."/>
        </authorList>
    </citation>
    <scope>NUCLEOTIDE SEQUENCE [LARGE SCALE GENOMIC DNA]</scope>
    <source>
        <strain evidence="3">DSM 23317</strain>
    </source>
</reference>
<keyword evidence="3" id="KW-1185">Reference proteome</keyword>
<dbReference type="Proteomes" id="UP000199527">
    <property type="component" value="Unassembled WGS sequence"/>
</dbReference>
<name>A0A1G8JTI2_9GAMM</name>
<keyword evidence="1" id="KW-0472">Membrane</keyword>
<proteinExistence type="predicted"/>
<dbReference type="AlphaFoldDB" id="A0A1G8JTI2"/>
<evidence type="ECO:0000256" key="1">
    <source>
        <dbReference type="SAM" id="Phobius"/>
    </source>
</evidence>
<dbReference type="EMBL" id="FNEM01000001">
    <property type="protein sequence ID" value="SDI34516.1"/>
    <property type="molecule type" value="Genomic_DNA"/>
</dbReference>
<evidence type="ECO:0000313" key="3">
    <source>
        <dbReference type="Proteomes" id="UP000199527"/>
    </source>
</evidence>
<feature type="transmembrane region" description="Helical" evidence="1">
    <location>
        <begin position="9"/>
        <end position="31"/>
    </location>
</feature>
<accession>A0A1G8JTI2</accession>